<evidence type="ECO:0000313" key="2">
    <source>
        <dbReference type="EMBL" id="KAG8179235.1"/>
    </source>
</evidence>
<gene>
    <name evidence="2" type="ORF">JTE90_004063</name>
</gene>
<feature type="region of interest" description="Disordered" evidence="1">
    <location>
        <begin position="1"/>
        <end position="117"/>
    </location>
</feature>
<evidence type="ECO:0000313" key="3">
    <source>
        <dbReference type="Proteomes" id="UP000827092"/>
    </source>
</evidence>
<dbReference type="EMBL" id="JAFNEN010000643">
    <property type="protein sequence ID" value="KAG8179235.1"/>
    <property type="molecule type" value="Genomic_DNA"/>
</dbReference>
<feature type="compositionally biased region" description="Polar residues" evidence="1">
    <location>
        <begin position="47"/>
        <end position="61"/>
    </location>
</feature>
<protein>
    <recommendedName>
        <fullName evidence="4">Reverse transcriptase</fullName>
    </recommendedName>
</protein>
<accession>A0AAV6U4L9</accession>
<dbReference type="Proteomes" id="UP000827092">
    <property type="component" value="Unassembled WGS sequence"/>
</dbReference>
<reference evidence="2 3" key="1">
    <citation type="journal article" date="2022" name="Nat. Ecol. Evol.">
        <title>A masculinizing supergene underlies an exaggerated male reproductive morph in a spider.</title>
        <authorList>
            <person name="Hendrickx F."/>
            <person name="De Corte Z."/>
            <person name="Sonet G."/>
            <person name="Van Belleghem S.M."/>
            <person name="Kostlbacher S."/>
            <person name="Vangestel C."/>
        </authorList>
    </citation>
    <scope>NUCLEOTIDE SEQUENCE [LARGE SCALE GENOMIC DNA]</scope>
    <source>
        <strain evidence="2">W744_W776</strain>
    </source>
</reference>
<name>A0AAV6U4L9_9ARAC</name>
<organism evidence="2 3">
    <name type="scientific">Oedothorax gibbosus</name>
    <dbReference type="NCBI Taxonomy" id="931172"/>
    <lineage>
        <taxon>Eukaryota</taxon>
        <taxon>Metazoa</taxon>
        <taxon>Ecdysozoa</taxon>
        <taxon>Arthropoda</taxon>
        <taxon>Chelicerata</taxon>
        <taxon>Arachnida</taxon>
        <taxon>Araneae</taxon>
        <taxon>Araneomorphae</taxon>
        <taxon>Entelegynae</taxon>
        <taxon>Araneoidea</taxon>
        <taxon>Linyphiidae</taxon>
        <taxon>Erigoninae</taxon>
        <taxon>Oedothorax</taxon>
    </lineage>
</organism>
<feature type="compositionally biased region" description="Polar residues" evidence="1">
    <location>
        <begin position="103"/>
        <end position="112"/>
    </location>
</feature>
<evidence type="ECO:0008006" key="4">
    <source>
        <dbReference type="Google" id="ProtNLM"/>
    </source>
</evidence>
<keyword evidence="3" id="KW-1185">Reference proteome</keyword>
<dbReference type="PANTHER" id="PTHR19446">
    <property type="entry name" value="REVERSE TRANSCRIPTASES"/>
    <property type="match status" value="1"/>
</dbReference>
<comment type="caution">
    <text evidence="2">The sequence shown here is derived from an EMBL/GenBank/DDBJ whole genome shotgun (WGS) entry which is preliminary data.</text>
</comment>
<dbReference type="AlphaFoldDB" id="A0AAV6U4L9"/>
<sequence length="552" mass="61711">MPDPQGRPRRKPGRPRGRPPAARPPNKVVPRLDDASDGIPGFDRSPHLTSDQDPQPTALTASSAISPEVSPPPSSNPPTIDEEQLPSPVSPASSQDLFFPRHPNQQSSTNRQPRQDCPCAPFHAARWTASKQSLIRHISTFHGIIIRNSENWCRLCQSRTPRKVSDHSCFLTNPHVTPLDASLRFKCVTCSFSANTKRGLTNHLASYKRNLSTPDVALPQKATNRSRKPRLLLTLAQRRANVDPAWQALHRPDEADSLPTANRFQPLTDMTDPGPLSPSFGSTHPLSPSPSLPPTNDSSIPSSEEVPAPDDDLAPTYLTPDPSAENPEDFPLQEFDDVLSDILINRDDHQAWELFERTVEEITTEIGLIAGLPPTNDQPPSFTPTHVDASSCRVIQRLYKRNRRRAIRLIVEGESSRCHIPAADIKHHFSAVFAERQFDEDVLSDAFPTNHPSMDTSPFTPSEIRGRLHRFENTAPGPDRLSYDHLKTADPDCKVIAKIFNFCLFTRRIPSAWKRSKTILIHKKGDIDDLNNWRPISLCNSLYKLCIHCTIH</sequence>
<feature type="region of interest" description="Disordered" evidence="1">
    <location>
        <begin position="249"/>
        <end position="329"/>
    </location>
</feature>
<evidence type="ECO:0000256" key="1">
    <source>
        <dbReference type="SAM" id="MobiDB-lite"/>
    </source>
</evidence>
<feature type="compositionally biased region" description="Basic residues" evidence="1">
    <location>
        <begin position="7"/>
        <end position="17"/>
    </location>
</feature>
<proteinExistence type="predicted"/>